<dbReference type="AlphaFoldDB" id="A0A023AYR0"/>
<dbReference type="EMBL" id="AFNH02001176">
    <property type="protein sequence ID" value="EZG43806.1"/>
    <property type="molecule type" value="Genomic_DNA"/>
</dbReference>
<dbReference type="OrthoDB" id="1716531at2759"/>
<evidence type="ECO:0000256" key="5">
    <source>
        <dbReference type="ARBA" id="ARBA00022989"/>
    </source>
</evidence>
<feature type="transmembrane region" description="Helical" evidence="7">
    <location>
        <begin position="18"/>
        <end position="40"/>
    </location>
</feature>
<dbReference type="GO" id="GO:0006950">
    <property type="term" value="P:response to stress"/>
    <property type="evidence" value="ECO:0007669"/>
    <property type="project" value="UniProtKB-ARBA"/>
</dbReference>
<reference evidence="8" key="1">
    <citation type="submission" date="2013-12" db="EMBL/GenBank/DDBJ databases">
        <authorList>
            <person name="Omoto C.K."/>
            <person name="Sibley D."/>
            <person name="Venepally P."/>
            <person name="Hadjithomas M."/>
            <person name="Karamycheva S."/>
            <person name="Brunk B."/>
            <person name="Roos D."/>
            <person name="Caler E."/>
            <person name="Lorenzi H."/>
        </authorList>
    </citation>
    <scope>NUCLEOTIDE SEQUENCE</scope>
</reference>
<evidence type="ECO:0000256" key="7">
    <source>
        <dbReference type="RuleBase" id="RU363059"/>
    </source>
</evidence>
<dbReference type="InterPro" id="IPR007599">
    <property type="entry name" value="DER1"/>
</dbReference>
<dbReference type="RefSeq" id="XP_011133016.1">
    <property type="nucleotide sequence ID" value="XM_011134714.1"/>
</dbReference>
<keyword evidence="6 7" id="KW-0472">Membrane</keyword>
<evidence type="ECO:0000256" key="6">
    <source>
        <dbReference type="ARBA" id="ARBA00023136"/>
    </source>
</evidence>
<feature type="transmembrane region" description="Helical" evidence="7">
    <location>
        <begin position="100"/>
        <end position="119"/>
    </location>
</feature>
<gene>
    <name evidence="8" type="ORF">GNI_158130</name>
</gene>
<dbReference type="Proteomes" id="UP000019763">
    <property type="component" value="Unassembled WGS sequence"/>
</dbReference>
<evidence type="ECO:0000256" key="2">
    <source>
        <dbReference type="ARBA" id="ARBA00008917"/>
    </source>
</evidence>
<dbReference type="PANTHER" id="PTHR11009">
    <property type="entry name" value="DER1-LIKE PROTEIN, DERLIN"/>
    <property type="match status" value="1"/>
</dbReference>
<keyword evidence="3 7" id="KW-0812">Transmembrane</keyword>
<evidence type="ECO:0000256" key="4">
    <source>
        <dbReference type="ARBA" id="ARBA00022824"/>
    </source>
</evidence>
<accession>A0A023AYR0</accession>
<feature type="transmembrane region" description="Helical" evidence="7">
    <location>
        <begin position="60"/>
        <end position="80"/>
    </location>
</feature>
<proteinExistence type="inferred from homology"/>
<dbReference type="SUPFAM" id="SSF144091">
    <property type="entry name" value="Rhomboid-like"/>
    <property type="match status" value="1"/>
</dbReference>
<dbReference type="GeneID" id="22915509"/>
<evidence type="ECO:0000256" key="1">
    <source>
        <dbReference type="ARBA" id="ARBA00004477"/>
    </source>
</evidence>
<name>A0A023AYR0_GRENI</name>
<evidence type="ECO:0000256" key="3">
    <source>
        <dbReference type="ARBA" id="ARBA00022692"/>
    </source>
</evidence>
<keyword evidence="4 7" id="KW-0256">Endoplasmic reticulum</keyword>
<feature type="transmembrane region" description="Helical" evidence="7">
    <location>
        <begin position="167"/>
        <end position="184"/>
    </location>
</feature>
<organism evidence="8 9">
    <name type="scientific">Gregarina niphandrodes</name>
    <name type="common">Septate eugregarine</name>
    <dbReference type="NCBI Taxonomy" id="110365"/>
    <lineage>
        <taxon>Eukaryota</taxon>
        <taxon>Sar</taxon>
        <taxon>Alveolata</taxon>
        <taxon>Apicomplexa</taxon>
        <taxon>Conoidasida</taxon>
        <taxon>Gregarinasina</taxon>
        <taxon>Eugregarinorida</taxon>
        <taxon>Gregarinidae</taxon>
        <taxon>Gregarina</taxon>
    </lineage>
</organism>
<keyword evidence="9" id="KW-1185">Reference proteome</keyword>
<comment type="caution">
    <text evidence="8">The sequence shown here is derived from an EMBL/GenBank/DDBJ whole genome shotgun (WGS) entry which is preliminary data.</text>
</comment>
<dbReference type="GO" id="GO:0005789">
    <property type="term" value="C:endoplasmic reticulum membrane"/>
    <property type="evidence" value="ECO:0007669"/>
    <property type="project" value="UniProtKB-SubCell"/>
</dbReference>
<dbReference type="eggNOG" id="KOG0858">
    <property type="taxonomic scope" value="Eukaryota"/>
</dbReference>
<dbReference type="VEuPathDB" id="CryptoDB:GNI_158130"/>
<comment type="similarity">
    <text evidence="2 7">Belongs to the derlin family.</text>
</comment>
<dbReference type="Pfam" id="PF04511">
    <property type="entry name" value="DER1"/>
    <property type="match status" value="1"/>
</dbReference>
<keyword evidence="5 7" id="KW-1133">Transmembrane helix</keyword>
<sequence length="214" mass="24666">MEQFVQDTVRNVPPITRCLLIVSTGLMILTSLELVSPYSLYFDPQAIYGKKEVWRLVTSVLYFGSLGIQFLWTSYIVLLYCGKLESENYEGDKLKFGWRLLLIVLGVWTCGTLFPYSLFLSSMFLSTLMYVWSRKNPDVIMNVLLFNVQAPWLSWVMLGFQYLVGRGVFDHLVGILLGHLVYFLDDIYPTMPASSGKKPLDPPLWVRAFFTRET</sequence>
<comment type="subcellular location">
    <subcellularLocation>
        <location evidence="1 7">Endoplasmic reticulum membrane</location>
        <topology evidence="1 7">Multi-pass membrane protein</topology>
    </subcellularLocation>
</comment>
<evidence type="ECO:0000313" key="8">
    <source>
        <dbReference type="EMBL" id="EZG43806.1"/>
    </source>
</evidence>
<comment type="function">
    <text evidence="7">May be involved in the degradation of misfolded endoplasmic reticulum (ER) luminal proteins.</text>
</comment>
<evidence type="ECO:0000313" key="9">
    <source>
        <dbReference type="Proteomes" id="UP000019763"/>
    </source>
</evidence>
<dbReference type="OMA" id="DLGTWFR"/>
<protein>
    <recommendedName>
        <fullName evidence="7">Derlin</fullName>
    </recommendedName>
</protein>
<dbReference type="InterPro" id="IPR035952">
    <property type="entry name" value="Rhomboid-like_sf"/>
</dbReference>